<protein>
    <submittedName>
        <fullName evidence="2">Exophilin 5</fullName>
    </submittedName>
</protein>
<name>A0AC35FWN3_9BILA</name>
<dbReference type="WBParaSite" id="PS1159_v2.g21706.t1">
    <property type="protein sequence ID" value="PS1159_v2.g21706.t1"/>
    <property type="gene ID" value="PS1159_v2.g21706"/>
</dbReference>
<evidence type="ECO:0000313" key="2">
    <source>
        <dbReference type="WBParaSite" id="PS1159_v2.g21706.t1"/>
    </source>
</evidence>
<proteinExistence type="predicted"/>
<dbReference type="Proteomes" id="UP000887580">
    <property type="component" value="Unplaced"/>
</dbReference>
<reference evidence="2" key="1">
    <citation type="submission" date="2022-11" db="UniProtKB">
        <authorList>
            <consortium name="WormBaseParasite"/>
        </authorList>
    </citation>
    <scope>IDENTIFICATION</scope>
</reference>
<accession>A0AC35FWN3</accession>
<evidence type="ECO:0000313" key="1">
    <source>
        <dbReference type="Proteomes" id="UP000887580"/>
    </source>
</evidence>
<organism evidence="1 2">
    <name type="scientific">Panagrolaimus sp. PS1159</name>
    <dbReference type="NCBI Taxonomy" id="55785"/>
    <lineage>
        <taxon>Eukaryota</taxon>
        <taxon>Metazoa</taxon>
        <taxon>Ecdysozoa</taxon>
        <taxon>Nematoda</taxon>
        <taxon>Chromadorea</taxon>
        <taxon>Rhabditida</taxon>
        <taxon>Tylenchina</taxon>
        <taxon>Panagrolaimomorpha</taxon>
        <taxon>Panagrolaimoidea</taxon>
        <taxon>Panagrolaimidae</taxon>
        <taxon>Panagrolaimus</taxon>
    </lineage>
</organism>
<sequence>MSIISENCKEKEKSDLKSPKISILSILNDKIEKETEKCWKNDNLNSIKKSTLSLHISAYENSFDASDIFDCKMNENLIKKQNFNDASPFVFKNPFEFPRQQNVQIPKHEVSHFKASQHLQNPNEVSNNGCQLNFKQICTINKISLR</sequence>